<keyword evidence="4" id="KW-0479">Metal-binding</keyword>
<dbReference type="CDD" id="cd12797">
    <property type="entry name" value="M23_peptidase"/>
    <property type="match status" value="1"/>
</dbReference>
<dbReference type="OrthoDB" id="9805070at2"/>
<evidence type="ECO:0000256" key="6">
    <source>
        <dbReference type="ARBA" id="ARBA00022833"/>
    </source>
</evidence>
<feature type="region of interest" description="Disordered" evidence="8">
    <location>
        <begin position="112"/>
        <end position="133"/>
    </location>
</feature>
<dbReference type="PANTHER" id="PTHR21666:SF292">
    <property type="entry name" value="MUREIN DD-ENDOPEPTIDASE MEPM"/>
    <property type="match status" value="1"/>
</dbReference>
<dbReference type="SUPFAM" id="SSF51261">
    <property type="entry name" value="Duplicated hybrid motif"/>
    <property type="match status" value="1"/>
</dbReference>
<keyword evidence="12" id="KW-1185">Reference proteome</keyword>
<comment type="subcellular location">
    <subcellularLocation>
        <location evidence="2">Cell envelope</location>
    </subcellularLocation>
</comment>
<dbReference type="InterPro" id="IPR016047">
    <property type="entry name" value="M23ase_b-sheet_dom"/>
</dbReference>
<gene>
    <name evidence="11" type="ORF">SAMN05192555_12320</name>
</gene>
<feature type="domain" description="M23ase beta-sheet core" evidence="9">
    <location>
        <begin position="437"/>
        <end position="531"/>
    </location>
</feature>
<dbReference type="PANTHER" id="PTHR21666">
    <property type="entry name" value="PEPTIDASE-RELATED"/>
    <property type="match status" value="1"/>
</dbReference>
<evidence type="ECO:0000313" key="11">
    <source>
        <dbReference type="EMBL" id="SDM86853.1"/>
    </source>
</evidence>
<dbReference type="AlphaFoldDB" id="A0A1G9WRP6"/>
<evidence type="ECO:0000259" key="9">
    <source>
        <dbReference type="Pfam" id="PF01551"/>
    </source>
</evidence>
<evidence type="ECO:0000313" key="12">
    <source>
        <dbReference type="Proteomes" id="UP000199107"/>
    </source>
</evidence>
<dbReference type="Pfam" id="PF19425">
    <property type="entry name" value="Csd3_N2"/>
    <property type="match status" value="1"/>
</dbReference>
<dbReference type="RefSeq" id="WP_089660666.1">
    <property type="nucleotide sequence ID" value="NZ_FNGH01000023.1"/>
</dbReference>
<dbReference type="GO" id="GO:0006508">
    <property type="term" value="P:proteolysis"/>
    <property type="evidence" value="ECO:0007669"/>
    <property type="project" value="UniProtKB-KW"/>
</dbReference>
<keyword evidence="5" id="KW-0378">Hydrolase</keyword>
<keyword evidence="6" id="KW-0862">Zinc</keyword>
<feature type="region of interest" description="Disordered" evidence="8">
    <location>
        <begin position="562"/>
        <end position="585"/>
    </location>
</feature>
<keyword evidence="3" id="KW-0645">Protease</keyword>
<dbReference type="InterPro" id="IPR045834">
    <property type="entry name" value="Csd3_N2"/>
</dbReference>
<organism evidence="11 12">
    <name type="scientific">Franzmannia pantelleriensis</name>
    <dbReference type="NCBI Taxonomy" id="48727"/>
    <lineage>
        <taxon>Bacteria</taxon>
        <taxon>Pseudomonadati</taxon>
        <taxon>Pseudomonadota</taxon>
        <taxon>Gammaproteobacteria</taxon>
        <taxon>Oceanospirillales</taxon>
        <taxon>Halomonadaceae</taxon>
        <taxon>Franzmannia</taxon>
    </lineage>
</organism>
<dbReference type="STRING" id="48727.SAMN05192555_12320"/>
<proteinExistence type="predicted"/>
<evidence type="ECO:0000256" key="2">
    <source>
        <dbReference type="ARBA" id="ARBA00004196"/>
    </source>
</evidence>
<feature type="compositionally biased region" description="Basic and acidic residues" evidence="8">
    <location>
        <begin position="576"/>
        <end position="585"/>
    </location>
</feature>
<evidence type="ECO:0000259" key="10">
    <source>
        <dbReference type="Pfam" id="PF19425"/>
    </source>
</evidence>
<evidence type="ECO:0000256" key="4">
    <source>
        <dbReference type="ARBA" id="ARBA00022723"/>
    </source>
</evidence>
<dbReference type="InterPro" id="IPR011055">
    <property type="entry name" value="Dup_hybrid_motif"/>
</dbReference>
<dbReference type="GO" id="GO:0046872">
    <property type="term" value="F:metal ion binding"/>
    <property type="evidence" value="ECO:0007669"/>
    <property type="project" value="UniProtKB-KW"/>
</dbReference>
<dbReference type="GO" id="GO:0030313">
    <property type="term" value="C:cell envelope"/>
    <property type="evidence" value="ECO:0007669"/>
    <property type="project" value="UniProtKB-SubCell"/>
</dbReference>
<dbReference type="Pfam" id="PF01551">
    <property type="entry name" value="Peptidase_M23"/>
    <property type="match status" value="1"/>
</dbReference>
<evidence type="ECO:0000256" key="1">
    <source>
        <dbReference type="ARBA" id="ARBA00001947"/>
    </source>
</evidence>
<accession>A0A1G9WRP6</accession>
<dbReference type="Gene3D" id="2.70.70.10">
    <property type="entry name" value="Glucose Permease (Domain IIA)"/>
    <property type="match status" value="1"/>
</dbReference>
<evidence type="ECO:0000256" key="5">
    <source>
        <dbReference type="ARBA" id="ARBA00022801"/>
    </source>
</evidence>
<evidence type="ECO:0000256" key="7">
    <source>
        <dbReference type="ARBA" id="ARBA00023049"/>
    </source>
</evidence>
<feature type="domain" description="Csd3-like second N-terminal" evidence="10">
    <location>
        <begin position="303"/>
        <end position="424"/>
    </location>
</feature>
<dbReference type="InterPro" id="IPR050570">
    <property type="entry name" value="Cell_wall_metabolism_enzyme"/>
</dbReference>
<reference evidence="12" key="1">
    <citation type="submission" date="2016-10" db="EMBL/GenBank/DDBJ databases">
        <authorList>
            <person name="Varghese N."/>
            <person name="Submissions S."/>
        </authorList>
    </citation>
    <scope>NUCLEOTIDE SEQUENCE [LARGE SCALE GENOMIC DNA]</scope>
    <source>
        <strain evidence="12">AAP</strain>
    </source>
</reference>
<evidence type="ECO:0000256" key="3">
    <source>
        <dbReference type="ARBA" id="ARBA00022670"/>
    </source>
</evidence>
<dbReference type="EMBL" id="FNGH01000023">
    <property type="protein sequence ID" value="SDM86853.1"/>
    <property type="molecule type" value="Genomic_DNA"/>
</dbReference>
<dbReference type="GO" id="GO:0004222">
    <property type="term" value="F:metalloendopeptidase activity"/>
    <property type="evidence" value="ECO:0007669"/>
    <property type="project" value="TreeGrafter"/>
</dbReference>
<dbReference type="Proteomes" id="UP000199107">
    <property type="component" value="Unassembled WGS sequence"/>
</dbReference>
<protein>
    <submittedName>
        <fullName evidence="11">Murein DD-endopeptidase</fullName>
    </submittedName>
</protein>
<keyword evidence="7" id="KW-0482">Metalloprotease</keyword>
<dbReference type="FunFam" id="2.70.70.10:FF:000002">
    <property type="entry name" value="Murein DD-endopeptidase MepM"/>
    <property type="match status" value="1"/>
</dbReference>
<dbReference type="Gene3D" id="3.10.450.350">
    <property type="match status" value="2"/>
</dbReference>
<evidence type="ECO:0000256" key="8">
    <source>
        <dbReference type="SAM" id="MobiDB-lite"/>
    </source>
</evidence>
<sequence length="585" mass="64574">MLRILHSLPRTHKLLLLPVATMVTVLGTQKIIGAFDRSSESTTVASPVVIPLDSSTNRDTADLDFERGAVSEAVEMASNALDATRQYVPIAELAAQEIVDIDMLSSAHAGDQQMPVAALSPEPDDDQQQSDSPATIDTDVLHLALHLPELGQTDDLEQIGDSLEDTGFDDEAMASYTSYDYDDYLDGPLVLFDDGDVFLDEELVAEQTYVPEWETYTVQQGDTFAVMAQQTLGLGYSEVLQLLDKMPDRNVLTRWRAGHHFDYQLDEDGELLALRVMKNPRSGFLIERDPDTAFEISSIEKAGEPTQRMFAGTVSGSFGRSAEATGLSASEVAQLSNLLEKKLDFRRDTRRGDRFQVLVESDLIDGQSLDSRVLAVKYEGARMDLTVIRNSSDNRFYTPEGYSLDPAFERYPFDGNYRMSSSFNLRRKHPVTGRVSPHYGTDWAMPIGTSINAPADGRVEKVGNHPLAGRFIVVRHDNGYRTRYLHLSEPLVSRGERVSMGETIAKSGNTGRSTGPHLHYEVIVNGNQVDPMRVDLPENQSLEGDALAAFQRESERLLATLESGETGTVIASTGDVEPRRSGDDS</sequence>
<name>A0A1G9WRP6_9GAMM</name>
<comment type="cofactor">
    <cofactor evidence="1">
        <name>Zn(2+)</name>
        <dbReference type="ChEBI" id="CHEBI:29105"/>
    </cofactor>
</comment>